<dbReference type="Proteomes" id="UP000499080">
    <property type="component" value="Unassembled WGS sequence"/>
</dbReference>
<name>A0A4Y2BL66_ARAVE</name>
<evidence type="ECO:0008006" key="3">
    <source>
        <dbReference type="Google" id="ProtNLM"/>
    </source>
</evidence>
<gene>
    <name evidence="1" type="ORF">AVEN_172824_1</name>
</gene>
<sequence>MSESTETLFAPYMSKALVNQTDMSILRDTGASIDLVSRNHINSEDLTDETVWIKQPLDKNLTCLPLAKIELQSPEFGKIVTKAAVLDAHLDNDIYLLGNRSAKLIGEQWKTSNSNVVVTREQNLKREARLAPL</sequence>
<evidence type="ECO:0000313" key="2">
    <source>
        <dbReference type="Proteomes" id="UP000499080"/>
    </source>
</evidence>
<organism evidence="1 2">
    <name type="scientific">Araneus ventricosus</name>
    <name type="common">Orbweaver spider</name>
    <name type="synonym">Epeira ventricosa</name>
    <dbReference type="NCBI Taxonomy" id="182803"/>
    <lineage>
        <taxon>Eukaryota</taxon>
        <taxon>Metazoa</taxon>
        <taxon>Ecdysozoa</taxon>
        <taxon>Arthropoda</taxon>
        <taxon>Chelicerata</taxon>
        <taxon>Arachnida</taxon>
        <taxon>Araneae</taxon>
        <taxon>Araneomorphae</taxon>
        <taxon>Entelegynae</taxon>
        <taxon>Araneoidea</taxon>
        <taxon>Araneidae</taxon>
        <taxon>Araneus</taxon>
    </lineage>
</organism>
<evidence type="ECO:0000313" key="1">
    <source>
        <dbReference type="EMBL" id="GBL91924.1"/>
    </source>
</evidence>
<keyword evidence="2" id="KW-1185">Reference proteome</keyword>
<dbReference type="AlphaFoldDB" id="A0A4Y2BL66"/>
<accession>A0A4Y2BL66</accession>
<proteinExistence type="predicted"/>
<protein>
    <recommendedName>
        <fullName evidence="3">Peptidase A2 domain-containing protein</fullName>
    </recommendedName>
</protein>
<comment type="caution">
    <text evidence="1">The sequence shown here is derived from an EMBL/GenBank/DDBJ whole genome shotgun (WGS) entry which is preliminary data.</text>
</comment>
<dbReference type="OrthoDB" id="6514603at2759"/>
<reference evidence="1 2" key="1">
    <citation type="journal article" date="2019" name="Sci. Rep.">
        <title>Orb-weaving spider Araneus ventricosus genome elucidates the spidroin gene catalogue.</title>
        <authorList>
            <person name="Kono N."/>
            <person name="Nakamura H."/>
            <person name="Ohtoshi R."/>
            <person name="Moran D.A.P."/>
            <person name="Shinohara A."/>
            <person name="Yoshida Y."/>
            <person name="Fujiwara M."/>
            <person name="Mori M."/>
            <person name="Tomita M."/>
            <person name="Arakawa K."/>
        </authorList>
    </citation>
    <scope>NUCLEOTIDE SEQUENCE [LARGE SCALE GENOMIC DNA]</scope>
</reference>
<dbReference type="EMBL" id="BGPR01000082">
    <property type="protein sequence ID" value="GBL91924.1"/>
    <property type="molecule type" value="Genomic_DNA"/>
</dbReference>